<organism evidence="2 3">
    <name type="scientific">Populibacterium corticicola</name>
    <dbReference type="NCBI Taxonomy" id="1812826"/>
    <lineage>
        <taxon>Bacteria</taxon>
        <taxon>Bacillati</taxon>
        <taxon>Actinomycetota</taxon>
        <taxon>Actinomycetes</taxon>
        <taxon>Micrococcales</taxon>
        <taxon>Jonesiaceae</taxon>
        <taxon>Populibacterium</taxon>
    </lineage>
</organism>
<dbReference type="PANTHER" id="PTHR33164">
    <property type="entry name" value="TRANSCRIPTIONAL REGULATOR, MARR FAMILY"/>
    <property type="match status" value="1"/>
</dbReference>
<dbReference type="SUPFAM" id="SSF46785">
    <property type="entry name" value="Winged helix' DNA-binding domain"/>
    <property type="match status" value="1"/>
</dbReference>
<gene>
    <name evidence="2" type="ORF">ACFSYH_05690</name>
</gene>
<comment type="caution">
    <text evidence="2">The sequence shown here is derived from an EMBL/GenBank/DDBJ whole genome shotgun (WGS) entry which is preliminary data.</text>
</comment>
<sequence length="170" mass="19202">MGENVTPPPYWYDQQSAERRVLEAVRRFRRSDNAMRDRAAGDMAMGKNDMRALQIVIACWRRVEPCTPQHIARELNITTASTAKLLNRLTASGHLRRVPNAADGRSTLIEATEHAHVEVRERMAAMHARMREVVAKYSTEELTAVIGFLDDLSDVFDTSESFAALKPYAD</sequence>
<dbReference type="InterPro" id="IPR036390">
    <property type="entry name" value="WH_DNA-bd_sf"/>
</dbReference>
<dbReference type="RefSeq" id="WP_377465711.1">
    <property type="nucleotide sequence ID" value="NZ_JBHUOP010000002.1"/>
</dbReference>
<evidence type="ECO:0000313" key="2">
    <source>
        <dbReference type="EMBL" id="MFD2840059.1"/>
    </source>
</evidence>
<dbReference type="InterPro" id="IPR000835">
    <property type="entry name" value="HTH_MarR-typ"/>
</dbReference>
<dbReference type="Proteomes" id="UP001597391">
    <property type="component" value="Unassembled WGS sequence"/>
</dbReference>
<dbReference type="EMBL" id="JBHUOP010000002">
    <property type="protein sequence ID" value="MFD2840059.1"/>
    <property type="molecule type" value="Genomic_DNA"/>
</dbReference>
<dbReference type="Gene3D" id="1.10.10.10">
    <property type="entry name" value="Winged helix-like DNA-binding domain superfamily/Winged helix DNA-binding domain"/>
    <property type="match status" value="1"/>
</dbReference>
<dbReference type="InterPro" id="IPR036388">
    <property type="entry name" value="WH-like_DNA-bd_sf"/>
</dbReference>
<feature type="domain" description="HTH marR-type" evidence="1">
    <location>
        <begin position="18"/>
        <end position="154"/>
    </location>
</feature>
<dbReference type="PROSITE" id="PS50995">
    <property type="entry name" value="HTH_MARR_2"/>
    <property type="match status" value="1"/>
</dbReference>
<protein>
    <submittedName>
        <fullName evidence="2">MarR family winged helix-turn-helix transcriptional regulator</fullName>
    </submittedName>
</protein>
<dbReference type="SMART" id="SM00347">
    <property type="entry name" value="HTH_MARR"/>
    <property type="match status" value="1"/>
</dbReference>
<accession>A0ABW5XF76</accession>
<reference evidence="3" key="1">
    <citation type="journal article" date="2019" name="Int. J. Syst. Evol. Microbiol.">
        <title>The Global Catalogue of Microorganisms (GCM) 10K type strain sequencing project: providing services to taxonomists for standard genome sequencing and annotation.</title>
        <authorList>
            <consortium name="The Broad Institute Genomics Platform"/>
            <consortium name="The Broad Institute Genome Sequencing Center for Infectious Disease"/>
            <person name="Wu L."/>
            <person name="Ma J."/>
        </authorList>
    </citation>
    <scope>NUCLEOTIDE SEQUENCE [LARGE SCALE GENOMIC DNA]</scope>
    <source>
        <strain evidence="3">KCTC 33576</strain>
    </source>
</reference>
<dbReference type="Pfam" id="PF12802">
    <property type="entry name" value="MarR_2"/>
    <property type="match status" value="1"/>
</dbReference>
<dbReference type="InterPro" id="IPR039422">
    <property type="entry name" value="MarR/SlyA-like"/>
</dbReference>
<name>A0ABW5XF76_9MICO</name>
<proteinExistence type="predicted"/>
<evidence type="ECO:0000313" key="3">
    <source>
        <dbReference type="Proteomes" id="UP001597391"/>
    </source>
</evidence>
<dbReference type="PANTHER" id="PTHR33164:SF43">
    <property type="entry name" value="HTH-TYPE TRANSCRIPTIONAL REPRESSOR YETL"/>
    <property type="match status" value="1"/>
</dbReference>
<evidence type="ECO:0000259" key="1">
    <source>
        <dbReference type="PROSITE" id="PS50995"/>
    </source>
</evidence>
<keyword evidence="3" id="KW-1185">Reference proteome</keyword>